<evidence type="ECO:0000256" key="1">
    <source>
        <dbReference type="SAM" id="MobiDB-lite"/>
    </source>
</evidence>
<feature type="compositionally biased region" description="Low complexity" evidence="1">
    <location>
        <begin position="1"/>
        <end position="20"/>
    </location>
</feature>
<reference evidence="2" key="1">
    <citation type="submission" date="2025-08" db="UniProtKB">
        <authorList>
            <consortium name="Ensembl"/>
        </authorList>
    </citation>
    <scope>IDENTIFICATION</scope>
</reference>
<feature type="compositionally biased region" description="Polar residues" evidence="1">
    <location>
        <begin position="177"/>
        <end position="186"/>
    </location>
</feature>
<feature type="region of interest" description="Disordered" evidence="1">
    <location>
        <begin position="166"/>
        <end position="210"/>
    </location>
</feature>
<feature type="region of interest" description="Disordered" evidence="1">
    <location>
        <begin position="1"/>
        <end position="121"/>
    </location>
</feature>
<proteinExistence type="predicted"/>
<evidence type="ECO:0000313" key="3">
    <source>
        <dbReference type="Proteomes" id="UP000694546"/>
    </source>
</evidence>
<dbReference type="Proteomes" id="UP000694546">
    <property type="component" value="Chromosome 7"/>
</dbReference>
<feature type="compositionally biased region" description="Pro residues" evidence="1">
    <location>
        <begin position="347"/>
        <end position="371"/>
    </location>
</feature>
<dbReference type="AlphaFoldDB" id="A0A8C5CIT0"/>
<feature type="region of interest" description="Disordered" evidence="1">
    <location>
        <begin position="320"/>
        <end position="401"/>
    </location>
</feature>
<sequence length="453" mass="47136">MAAVAAEPAGAASVPTAATAIDDTGPLEPGPGKTIYSGDDLPTDVRREYAAVSDPAGPGGLKDGDVVEECGHVGPAAGTTAPSPPRTTDTEENTELFPNDTPTLPEGAGEPFSPGPVEYRSVMTDSQPSAVFLLSFPAHPAAPEAGLSLNPADPLIVHQDSDLSYTSLTAEDARPPDNSSSSSMPTEHTEDARVDTVPGRSPDRTSSPVGTATIMDIKAAATDHSTTSYGGFSRTQPTCCVVDGDLTPSNPPGESTPDDESKPEPLSVEQLSAGSEVRVSLDHIIDDALVVSFRLGEKVFSGVLMDLSRRFGPYGIPITVFPERSKPPPSPAPPPSQEADGDGAEALPPPPPRTSKPPPLFQDGAPYPPPLLIRDSYNQALPQPPPRKIKRPKRRYRFEDPPTSIMNAIKLRPRQLLCDKCKGLVSTGGGGAPREARRGGGGGGGGAEEASML</sequence>
<keyword evidence="3" id="KW-1185">Reference proteome</keyword>
<feature type="region of interest" description="Disordered" evidence="1">
    <location>
        <begin position="425"/>
        <end position="453"/>
    </location>
</feature>
<feature type="compositionally biased region" description="Pro residues" evidence="1">
    <location>
        <begin position="327"/>
        <end position="336"/>
    </location>
</feature>
<evidence type="ECO:0000313" key="2">
    <source>
        <dbReference type="Ensembl" id="ENSGMOP00000060738.1"/>
    </source>
</evidence>
<protein>
    <recommendedName>
        <fullName evidence="4">PWWP domain containing 2A</fullName>
    </recommendedName>
</protein>
<accession>A0A8C5CIT0</accession>
<feature type="compositionally biased region" description="Basic residues" evidence="1">
    <location>
        <begin position="387"/>
        <end position="396"/>
    </location>
</feature>
<evidence type="ECO:0008006" key="4">
    <source>
        <dbReference type="Google" id="ProtNLM"/>
    </source>
</evidence>
<organism evidence="2 3">
    <name type="scientific">Gadus morhua</name>
    <name type="common">Atlantic cod</name>
    <dbReference type="NCBI Taxonomy" id="8049"/>
    <lineage>
        <taxon>Eukaryota</taxon>
        <taxon>Metazoa</taxon>
        <taxon>Chordata</taxon>
        <taxon>Craniata</taxon>
        <taxon>Vertebrata</taxon>
        <taxon>Euteleostomi</taxon>
        <taxon>Actinopterygii</taxon>
        <taxon>Neopterygii</taxon>
        <taxon>Teleostei</taxon>
        <taxon>Neoteleostei</taxon>
        <taxon>Acanthomorphata</taxon>
        <taxon>Zeiogadaria</taxon>
        <taxon>Gadariae</taxon>
        <taxon>Gadiformes</taxon>
        <taxon>Gadoidei</taxon>
        <taxon>Gadidae</taxon>
        <taxon>Gadus</taxon>
    </lineage>
</organism>
<reference evidence="2" key="2">
    <citation type="submission" date="2025-09" db="UniProtKB">
        <authorList>
            <consortium name="Ensembl"/>
        </authorList>
    </citation>
    <scope>IDENTIFICATION</scope>
</reference>
<dbReference type="GeneTree" id="ENSGT00940000157692"/>
<name>A0A8C5CIT0_GADMO</name>
<dbReference type="Ensembl" id="ENSGMOT00000064103.1">
    <property type="protein sequence ID" value="ENSGMOP00000060738.1"/>
    <property type="gene ID" value="ENSGMOG00000028386.1"/>
</dbReference>
<feature type="region of interest" description="Disordered" evidence="1">
    <location>
        <begin position="240"/>
        <end position="273"/>
    </location>
</feature>
<feature type="compositionally biased region" description="Basic and acidic residues" evidence="1">
    <location>
        <begin position="62"/>
        <end position="71"/>
    </location>
</feature>